<name>A0A7S8CAI3_9BACI</name>
<dbReference type="EMBL" id="CP049742">
    <property type="protein sequence ID" value="QPC46424.1"/>
    <property type="molecule type" value="Genomic_DNA"/>
</dbReference>
<proteinExistence type="predicted"/>
<evidence type="ECO:0008006" key="3">
    <source>
        <dbReference type="Google" id="ProtNLM"/>
    </source>
</evidence>
<dbReference type="KEGG" id="mcui:G8O30_05315"/>
<evidence type="ECO:0000313" key="1">
    <source>
        <dbReference type="EMBL" id="QPC46424.1"/>
    </source>
</evidence>
<protein>
    <recommendedName>
        <fullName evidence="3">Apea-like HEPN domain-containing protein</fullName>
    </recommendedName>
</protein>
<reference evidence="1 2" key="1">
    <citation type="submission" date="2019-07" db="EMBL/GenBank/DDBJ databases">
        <title>Genome sequence of 2 isolates from Red Sea Mangroves.</title>
        <authorList>
            <person name="Sefrji F."/>
            <person name="Michoud G."/>
            <person name="Merlino G."/>
            <person name="Daffonchio D."/>
        </authorList>
    </citation>
    <scope>NUCLEOTIDE SEQUENCE [LARGE SCALE GENOMIC DNA]</scope>
    <source>
        <strain evidence="1 2">R1DC41</strain>
    </source>
</reference>
<organism evidence="1 2">
    <name type="scientific">Mangrovibacillus cuniculi</name>
    <dbReference type="NCBI Taxonomy" id="2593652"/>
    <lineage>
        <taxon>Bacteria</taxon>
        <taxon>Bacillati</taxon>
        <taxon>Bacillota</taxon>
        <taxon>Bacilli</taxon>
        <taxon>Bacillales</taxon>
        <taxon>Bacillaceae</taxon>
        <taxon>Mangrovibacillus</taxon>
    </lineage>
</organism>
<dbReference type="RefSeq" id="WP_239673946.1">
    <property type="nucleotide sequence ID" value="NZ_CP049742.1"/>
</dbReference>
<gene>
    <name evidence="1" type="ORF">G8O30_05315</name>
</gene>
<sequence length="307" mass="35726">MQIIVNATTIEDANEWLWFVFTYIKEFDSSATFYYNPKKLGSIRRIQLGSLRIEDRLYHAELQYEKLGTIHFIEWFSEKGETLKSSHPLIQWMMDKTRVWESKNSDNWKIPIGDTTISLRARWESYAQYQSLPISNAFRQLIEIADEMDEVTLGFNINLLCKPTIQHALTLFQKGKKQLIEKGDIELGVTLLISSIEIICLQTESNLKRCSTCGQIEYSIGDRVVDFYKTHTSLSKKEAEEWYSQRSKFIHTGNFMTNDVQVPRLDPEDVSGCVRIQEGNIEVFLQETTKGFINFLFTLSIDEKRDA</sequence>
<dbReference type="Proteomes" id="UP000593626">
    <property type="component" value="Chromosome"/>
</dbReference>
<evidence type="ECO:0000313" key="2">
    <source>
        <dbReference type="Proteomes" id="UP000593626"/>
    </source>
</evidence>
<accession>A0A7S8CAI3</accession>
<keyword evidence="2" id="KW-1185">Reference proteome</keyword>
<dbReference type="AlphaFoldDB" id="A0A7S8CAI3"/>